<sequence length="107" mass="12000">MSKPVKLTVSLYLIVVALLCCSYLIMILVGSFQGNDMRGAVLDTDNTRHIENVNETNNASQSTKSSTQQNRSIPKNWQSQHMNQPTTNQFDTIKTWSLDNASSKNHV</sequence>
<reference evidence="3 6" key="2">
    <citation type="submission" date="2021-03" db="EMBL/GenBank/DDBJ databases">
        <title>Staphylococci and Mammaliicocci in bats.</title>
        <authorList>
            <person name="Fountain K."/>
        </authorList>
    </citation>
    <scope>NUCLEOTIDE SEQUENCE [LARGE SCALE GENOMIC DNA]</scope>
    <source>
        <strain evidence="3 6">18_1_E_SW</strain>
    </source>
</reference>
<evidence type="ECO:0000313" key="4">
    <source>
        <dbReference type="EMBL" id="SUM54181.1"/>
    </source>
</evidence>
<gene>
    <name evidence="3" type="ORF">J3T88_02910</name>
    <name evidence="4" type="ORF">NCTC13834_00466</name>
</gene>
<dbReference type="Proteomes" id="UP000664081">
    <property type="component" value="Unassembled WGS sequence"/>
</dbReference>
<keyword evidence="2" id="KW-0812">Transmembrane</keyword>
<evidence type="ECO:0000313" key="6">
    <source>
        <dbReference type="Proteomes" id="UP000664081"/>
    </source>
</evidence>
<evidence type="ECO:0000313" key="5">
    <source>
        <dbReference type="Proteomes" id="UP000254412"/>
    </source>
</evidence>
<evidence type="ECO:0000256" key="1">
    <source>
        <dbReference type="SAM" id="MobiDB-lite"/>
    </source>
</evidence>
<keyword evidence="6" id="KW-1185">Reference proteome</keyword>
<feature type="region of interest" description="Disordered" evidence="1">
    <location>
        <begin position="51"/>
        <end position="107"/>
    </location>
</feature>
<evidence type="ECO:0000256" key="2">
    <source>
        <dbReference type="SAM" id="Phobius"/>
    </source>
</evidence>
<evidence type="ECO:0000313" key="3">
    <source>
        <dbReference type="EMBL" id="MBO1226272.1"/>
    </source>
</evidence>
<dbReference type="EMBL" id="UHDS01000001">
    <property type="protein sequence ID" value="SUM54181.1"/>
    <property type="molecule type" value="Genomic_DNA"/>
</dbReference>
<dbReference type="AlphaFoldDB" id="A0A291JI93"/>
<feature type="compositionally biased region" description="Polar residues" evidence="1">
    <location>
        <begin position="53"/>
        <end position="107"/>
    </location>
</feature>
<organism evidence="4 5">
    <name type="scientific">Staphylococcus nepalensis</name>
    <dbReference type="NCBI Taxonomy" id="214473"/>
    <lineage>
        <taxon>Bacteria</taxon>
        <taxon>Bacillati</taxon>
        <taxon>Bacillota</taxon>
        <taxon>Bacilli</taxon>
        <taxon>Bacillales</taxon>
        <taxon>Staphylococcaceae</taxon>
        <taxon>Staphylococcus</taxon>
    </lineage>
</organism>
<keyword evidence="2" id="KW-1133">Transmembrane helix</keyword>
<name>A0A291JI93_9STAP</name>
<dbReference type="KEGG" id="snl:BJD96_02140"/>
<accession>A0A291JI93</accession>
<dbReference type="EMBL" id="JAFNLT010000002">
    <property type="protein sequence ID" value="MBO1226272.1"/>
    <property type="molecule type" value="Genomic_DNA"/>
</dbReference>
<proteinExistence type="predicted"/>
<reference evidence="4 5" key="1">
    <citation type="submission" date="2018-06" db="EMBL/GenBank/DDBJ databases">
        <authorList>
            <consortium name="Pathogen Informatics"/>
            <person name="Doyle S."/>
        </authorList>
    </citation>
    <scope>NUCLEOTIDE SEQUENCE [LARGE SCALE GENOMIC DNA]</scope>
    <source>
        <strain evidence="4 5">NCTC13834</strain>
    </source>
</reference>
<feature type="transmembrane region" description="Helical" evidence="2">
    <location>
        <begin position="12"/>
        <end position="32"/>
    </location>
</feature>
<protein>
    <submittedName>
        <fullName evidence="4">Uncharacterized protein</fullName>
    </submittedName>
</protein>
<dbReference type="Proteomes" id="UP000254412">
    <property type="component" value="Unassembled WGS sequence"/>
</dbReference>
<dbReference type="GeneID" id="66775872"/>
<keyword evidence="2" id="KW-0472">Membrane</keyword>
<dbReference type="RefSeq" id="WP_096808396.1">
    <property type="nucleotide sequence ID" value="NZ_BMCF01000001.1"/>
</dbReference>